<comment type="caution">
    <text evidence="2">The sequence shown here is derived from an EMBL/GenBank/DDBJ whole genome shotgun (WGS) entry which is preliminary data.</text>
</comment>
<protein>
    <submittedName>
        <fullName evidence="2">Uncharacterized protein</fullName>
    </submittedName>
</protein>
<reference evidence="2" key="1">
    <citation type="submission" date="2021-01" db="EMBL/GenBank/DDBJ databases">
        <title>Modified the classification status of verrucomicrobia.</title>
        <authorList>
            <person name="Feng X."/>
        </authorList>
    </citation>
    <scope>NUCLEOTIDE SEQUENCE</scope>
    <source>
        <strain evidence="2">KCTC 22201</strain>
    </source>
</reference>
<keyword evidence="1" id="KW-0732">Signal</keyword>
<sequence length="288" mass="31664">MVPSFRPPLALAVLLTLAVPSLSAQSRAPWESFTHPTNADSWSVYNVSDDQYYFPIWDDVTEPTNPAIYFNFSGGQDFHFSTLGASNDAFSGNLAALKSGGVGFNLSAENANNINFVDVAFWSVPQARWYYSPSVTPAADSSWSWETFSFTDDTWYYYDAGWVAVELDDLTLSDVDEFIIRAVPNSSAADGEWVAIDDFVLFPQVIVPELEVATSGGSFHLSFDLLDGQSYLAQKATTGLRNSDFIDMPGALTENAGILSLSEPTSGSAFWRIDTDIDYYEIPQIPVP</sequence>
<dbReference type="RefSeq" id="WP_200282467.1">
    <property type="nucleotide sequence ID" value="NZ_JAENII010000015.1"/>
</dbReference>
<evidence type="ECO:0000313" key="3">
    <source>
        <dbReference type="Proteomes" id="UP000658278"/>
    </source>
</evidence>
<gene>
    <name evidence="2" type="ORF">JIN81_16495</name>
</gene>
<keyword evidence="3" id="KW-1185">Reference proteome</keyword>
<evidence type="ECO:0000313" key="2">
    <source>
        <dbReference type="EMBL" id="MBK1828634.1"/>
    </source>
</evidence>
<dbReference type="Proteomes" id="UP000658278">
    <property type="component" value="Unassembled WGS sequence"/>
</dbReference>
<evidence type="ECO:0000256" key="1">
    <source>
        <dbReference type="SAM" id="SignalP"/>
    </source>
</evidence>
<name>A0A934VFR6_9BACT</name>
<feature type="signal peptide" evidence="1">
    <location>
        <begin position="1"/>
        <end position="24"/>
    </location>
</feature>
<accession>A0A934VFR6</accession>
<proteinExistence type="predicted"/>
<dbReference type="EMBL" id="JAENII010000015">
    <property type="protein sequence ID" value="MBK1828634.1"/>
    <property type="molecule type" value="Genomic_DNA"/>
</dbReference>
<organism evidence="2 3">
    <name type="scientific">Haloferula rosea</name>
    <dbReference type="NCBI Taxonomy" id="490093"/>
    <lineage>
        <taxon>Bacteria</taxon>
        <taxon>Pseudomonadati</taxon>
        <taxon>Verrucomicrobiota</taxon>
        <taxon>Verrucomicrobiia</taxon>
        <taxon>Verrucomicrobiales</taxon>
        <taxon>Verrucomicrobiaceae</taxon>
        <taxon>Haloferula</taxon>
    </lineage>
</organism>
<dbReference type="AlphaFoldDB" id="A0A934VFR6"/>
<feature type="chain" id="PRO_5038094090" evidence="1">
    <location>
        <begin position="25"/>
        <end position="288"/>
    </location>
</feature>